<keyword evidence="2" id="KW-1185">Reference proteome</keyword>
<dbReference type="EMBL" id="FZMO01000490">
    <property type="protein sequence ID" value="SNQ50820.1"/>
    <property type="molecule type" value="Genomic_DNA"/>
</dbReference>
<evidence type="ECO:0008006" key="3">
    <source>
        <dbReference type="Google" id="ProtNLM"/>
    </source>
</evidence>
<evidence type="ECO:0000313" key="2">
    <source>
        <dbReference type="Proteomes" id="UP000234331"/>
    </source>
</evidence>
<dbReference type="OrthoDB" id="529448at2"/>
<gene>
    <name evidence="1" type="ORF">FRACA_540006</name>
</gene>
<protein>
    <recommendedName>
        <fullName evidence="3">Vegetative cell wall protein gp1</fullName>
    </recommendedName>
</protein>
<dbReference type="AlphaFoldDB" id="A0A2I2KYT7"/>
<dbReference type="RefSeq" id="WP_101834356.1">
    <property type="nucleotide sequence ID" value="NZ_FZMO01000490.1"/>
</dbReference>
<accession>A0A2I2KYT7</accession>
<reference evidence="1 2" key="1">
    <citation type="submission" date="2017-06" db="EMBL/GenBank/DDBJ databases">
        <authorList>
            <person name="Kim H.J."/>
            <person name="Triplett B.A."/>
        </authorList>
    </citation>
    <scope>NUCLEOTIDE SEQUENCE [LARGE SCALE GENOMIC DNA]</scope>
    <source>
        <strain evidence="1">FRACA_ARgP5</strain>
    </source>
</reference>
<evidence type="ECO:0000313" key="1">
    <source>
        <dbReference type="EMBL" id="SNQ50820.1"/>
    </source>
</evidence>
<organism evidence="1 2">
    <name type="scientific">Frankia canadensis</name>
    <dbReference type="NCBI Taxonomy" id="1836972"/>
    <lineage>
        <taxon>Bacteria</taxon>
        <taxon>Bacillati</taxon>
        <taxon>Actinomycetota</taxon>
        <taxon>Actinomycetes</taxon>
        <taxon>Frankiales</taxon>
        <taxon>Frankiaceae</taxon>
        <taxon>Frankia</taxon>
    </lineage>
</organism>
<name>A0A2I2KYT7_9ACTN</name>
<dbReference type="Proteomes" id="UP000234331">
    <property type="component" value="Unassembled WGS sequence"/>
</dbReference>
<proteinExistence type="predicted"/>
<sequence length="296" mass="32156">MYEVLGEFGRRIAERSAALVLLPGLVFTAALTVAATVRQRHWADTGLLWRRLAEFPQAGAAAHAGAGSTRTATLLLGVAAVSVGASVLARAVGRVWEVFLLGRWPGLLRPLATRATGRRRRAWERCDEAYEQARAAGEGAERLGELAAVRNRIGLVAPRRPTRTGDRLLAAATRVYLQYALDLGVAWPRLWLLLPESTRTPLTEARQHLDEATVAGGWAVLYTALGVVWWPSTLVGIATGIAAWRRCGMTAAAYAELVEAAVDVHHAELLDRFDEETRPIRPGRGAALTEMFRKGA</sequence>